<feature type="compositionally biased region" description="Basic and acidic residues" evidence="1">
    <location>
        <begin position="580"/>
        <end position="602"/>
    </location>
</feature>
<evidence type="ECO:0000313" key="4">
    <source>
        <dbReference type="EMBL" id="CAL4761593.1"/>
    </source>
</evidence>
<name>A0A9P1BIZ9_9DINO</name>
<feature type="region of interest" description="Disordered" evidence="1">
    <location>
        <begin position="1319"/>
        <end position="1399"/>
    </location>
</feature>
<dbReference type="EMBL" id="CAMXCT010000125">
    <property type="protein sequence ID" value="CAI3974281.1"/>
    <property type="molecule type" value="Genomic_DNA"/>
</dbReference>
<dbReference type="EMBL" id="CAMXCT030000125">
    <property type="protein sequence ID" value="CAL4761593.1"/>
    <property type="molecule type" value="Genomic_DNA"/>
</dbReference>
<gene>
    <name evidence="2" type="ORF">C1SCF055_LOCUS2699</name>
</gene>
<feature type="compositionally biased region" description="Acidic residues" evidence="1">
    <location>
        <begin position="1320"/>
        <end position="1330"/>
    </location>
</feature>
<dbReference type="EMBL" id="CAMXCT020000125">
    <property type="protein sequence ID" value="CAL1127656.1"/>
    <property type="molecule type" value="Genomic_DNA"/>
</dbReference>
<reference evidence="3" key="2">
    <citation type="submission" date="2024-04" db="EMBL/GenBank/DDBJ databases">
        <authorList>
            <person name="Chen Y."/>
            <person name="Shah S."/>
            <person name="Dougan E. K."/>
            <person name="Thang M."/>
            <person name="Chan C."/>
        </authorList>
    </citation>
    <scope>NUCLEOTIDE SEQUENCE [LARGE SCALE GENOMIC DNA]</scope>
</reference>
<feature type="compositionally biased region" description="Polar residues" evidence="1">
    <location>
        <begin position="68"/>
        <end position="81"/>
    </location>
</feature>
<keyword evidence="4" id="KW-0548">Nucleotidyltransferase</keyword>
<dbReference type="InterPro" id="IPR052055">
    <property type="entry name" value="Hepadnavirus_pol/RT"/>
</dbReference>
<proteinExistence type="predicted"/>
<dbReference type="OrthoDB" id="445524at2759"/>
<dbReference type="InterPro" id="IPR043502">
    <property type="entry name" value="DNA/RNA_pol_sf"/>
</dbReference>
<dbReference type="GO" id="GO:0003964">
    <property type="term" value="F:RNA-directed DNA polymerase activity"/>
    <property type="evidence" value="ECO:0007669"/>
    <property type="project" value="UniProtKB-KW"/>
</dbReference>
<dbReference type="PANTHER" id="PTHR33050:SF7">
    <property type="entry name" value="RIBONUCLEASE H"/>
    <property type="match status" value="1"/>
</dbReference>
<evidence type="ECO:0000256" key="1">
    <source>
        <dbReference type="SAM" id="MobiDB-lite"/>
    </source>
</evidence>
<keyword evidence="4" id="KW-0808">Transferase</keyword>
<dbReference type="SUPFAM" id="SSF56672">
    <property type="entry name" value="DNA/RNA polymerases"/>
    <property type="match status" value="1"/>
</dbReference>
<reference evidence="2" key="1">
    <citation type="submission" date="2022-10" db="EMBL/GenBank/DDBJ databases">
        <authorList>
            <person name="Chen Y."/>
            <person name="Dougan E. K."/>
            <person name="Chan C."/>
            <person name="Rhodes N."/>
            <person name="Thang M."/>
        </authorList>
    </citation>
    <scope>NUCLEOTIDE SEQUENCE</scope>
</reference>
<evidence type="ECO:0000313" key="5">
    <source>
        <dbReference type="Proteomes" id="UP001152797"/>
    </source>
</evidence>
<organism evidence="2">
    <name type="scientific">Cladocopium goreaui</name>
    <dbReference type="NCBI Taxonomy" id="2562237"/>
    <lineage>
        <taxon>Eukaryota</taxon>
        <taxon>Sar</taxon>
        <taxon>Alveolata</taxon>
        <taxon>Dinophyceae</taxon>
        <taxon>Suessiales</taxon>
        <taxon>Symbiodiniaceae</taxon>
        <taxon>Cladocopium</taxon>
    </lineage>
</organism>
<keyword evidence="4" id="KW-0695">RNA-directed DNA polymerase</keyword>
<feature type="compositionally biased region" description="Acidic residues" evidence="1">
    <location>
        <begin position="1342"/>
        <end position="1351"/>
    </location>
</feature>
<evidence type="ECO:0000313" key="3">
    <source>
        <dbReference type="EMBL" id="CAL1127656.1"/>
    </source>
</evidence>
<accession>A0A9P1BIZ9</accession>
<dbReference type="PANTHER" id="PTHR33050">
    <property type="entry name" value="REVERSE TRANSCRIPTASE DOMAIN-CONTAINING PROTEIN"/>
    <property type="match status" value="1"/>
</dbReference>
<keyword evidence="5" id="KW-1185">Reference proteome</keyword>
<sequence>MTDGDDAEIEPGTTLPVPPSLDGISPTSGGDDVEGDGYPFGDREDLFAGDLSPCQPGCDDDDLEGNKSDSGPWNSQDQDTLAQDAAPARKDQVLRGRFLSDAESKVLDSMVNQAMLSASLDDGLQLPWETGVMASIFGDAPLASMPSIPSLAHSMDDRKVLPSKDQPSSVEPQPKRQRVLNSTLRMFERAIQFKNVLTDHDADEVKWNRALEKLYTVMISSPGTVPEGVRFKEGHMDLNLKQIRILCGSRSPNTVAKRATSLMKYCIWHRGFFYRRNPLPLDSEEVAEYIWEKHQDGMAYSAMVSFVEAANFAVHVLGIPLKRPNAPLVTAFTKGILDKTSTNRPGRKQARPLKVVEVVHSEDTLNNESLDLFDRYAAGAFLFAVYARCRWSDLRSVNGCELDVDVSNDRLVGFISFNTFSHKTASQVAKHGLPMPLIAPIWGLGNPPWAMTWKKEAVSLDFANFAKGAILPAPDVSGKWTHRSVTSVEATRWLLELLKPFTSDLEDVSSHSLKATTLSWLAKAGCDPHRRTVLGHHSSGKGSLEVYSRDMLSAPLRTLEEALRQIRIGALCPDLTRSGHIKEPSKPDCKDAPVKETEGESADEQRLIAVGGAADSDSCTFKCGMKATAEHKLIVSTAFLESRKCKRFIKRKGRYNPPFLRTDLKPDGLPNLSPLRSSKVASANLLYQRTQELKQLIPGSCVGPLKEAISFCTRHSEDHVATSRSEMLRSMIAEAKALAAEEAKLKDTMTERRKMVLDKKRLLLFKSLLERAQSPDVCLVDDIAEGFDLTGKLPASNHFAAKFKPANIPPEALRGIADRARKVLLESVKSSGDQVIDDGVYEATMKEREKSFKRGPINVEDVPSGGTLTRRFGVFQRDKVRPIDDYKASLVNSSVTQTEVVTLHGVDHIAGMGAAIIRSLVSHGHHDALVAKCWDLAAAYKQIPLSDEAYELDSYIVVFNPGTGSPEVFQQAVLPFGSVASVTAFLRCAMGLWIIGCRLLKLAWTSYFDDFLSLTTTGLSRHTDLCISTFFHLMGWDLSTDKLLPYAECCKVLGVELVLTKTPLGSFDVRNTQSRADELISSISEILKAGYLSKPDGEKLRGRLQFASNQLFGRRSVGAGHTNWFHLYVDASFEPTGSSGIGGLLLEPLGTCIGCFSEIVNTDLLEAIMRPDQETPIMELEALAIYVGVSLFKDLINDTRLVVFTDNQSAQASVVKCKSNNHNVDLIIRGICSLEEKLNTVCWSKEYRATRTQLMFCQEKKHSPTKVSTDHEWIFYKPGKDVRRRALPASILGEDALIETFEPQCQKEDVATPQMFDISSDLDGESEEPVLPEMPFAPPEGDYGDDSETTENLEQFGHEQGRDTLVSTSGSSGSSYQEPVLPEMPFAPPEGDYGDDSETTENLEQFGHEQGRDTLVSTSGFSGSSYQVRRPCVWIHGIPFEAKTEDFDTGWEYLYDGLVCPEAETITKVQEARHDARLAEDTLCPQIFLHLLGFLPVTEVLEYNLQAVSRNFSSREVWMTHLFNLMDFDSFQPVTGIPTAPVWHPIEEFSACFRIAAKCTDQSLSTRERITSPPVARFRAEASEGFQGCFQALCGPWAKKLQGNYLAHVKLVRKKGDARFLGDR</sequence>
<feature type="region of interest" description="Disordered" evidence="1">
    <location>
        <begin position="577"/>
        <end position="602"/>
    </location>
</feature>
<dbReference type="Proteomes" id="UP001152797">
    <property type="component" value="Unassembled WGS sequence"/>
</dbReference>
<comment type="caution">
    <text evidence="2">The sequence shown here is derived from an EMBL/GenBank/DDBJ whole genome shotgun (WGS) entry which is preliminary data.</text>
</comment>
<feature type="region of interest" description="Disordered" evidence="1">
    <location>
        <begin position="1"/>
        <end position="89"/>
    </location>
</feature>
<evidence type="ECO:0000313" key="2">
    <source>
        <dbReference type="EMBL" id="CAI3974281.1"/>
    </source>
</evidence>
<protein>
    <submittedName>
        <fullName evidence="4">Reverse transcriptase domain-containing protein</fullName>
    </submittedName>
</protein>